<proteinExistence type="predicted"/>
<keyword evidence="3" id="KW-1185">Reference proteome</keyword>
<dbReference type="EMBL" id="AZHF01000009">
    <property type="protein sequence ID" value="OAA70925.1"/>
    <property type="molecule type" value="Genomic_DNA"/>
</dbReference>
<reference evidence="2 3" key="1">
    <citation type="journal article" date="2016" name="Genome Biol. Evol.">
        <title>Divergent and convergent evolution of fungal pathogenicity.</title>
        <authorList>
            <person name="Shang Y."/>
            <person name="Xiao G."/>
            <person name="Zheng P."/>
            <person name="Cen K."/>
            <person name="Zhan S."/>
            <person name="Wang C."/>
        </authorList>
    </citation>
    <scope>NUCLEOTIDE SEQUENCE [LARGE SCALE GENOMIC DNA]</scope>
    <source>
        <strain evidence="2 3">RCEF 1005</strain>
    </source>
</reference>
<dbReference type="AlphaFoldDB" id="A0A168C4M2"/>
<organism evidence="2 3">
    <name type="scientific">Akanthomyces lecanii RCEF 1005</name>
    <dbReference type="NCBI Taxonomy" id="1081108"/>
    <lineage>
        <taxon>Eukaryota</taxon>
        <taxon>Fungi</taxon>
        <taxon>Dikarya</taxon>
        <taxon>Ascomycota</taxon>
        <taxon>Pezizomycotina</taxon>
        <taxon>Sordariomycetes</taxon>
        <taxon>Hypocreomycetidae</taxon>
        <taxon>Hypocreales</taxon>
        <taxon>Cordycipitaceae</taxon>
        <taxon>Akanthomyces</taxon>
        <taxon>Cordyceps confragosa</taxon>
    </lineage>
</organism>
<sequence length="107" mass="12142">MNLVQDGFRRIYRYIDPELPELMATHREETNSEREPPDPIEVAPRGTSIGTSNDGFSSDDGLRRPGRNPPAYIRHDRSDPDCHYLRQEGASGPMDTLSPLEQVMFAQ</sequence>
<comment type="caution">
    <text evidence="2">The sequence shown here is derived from an EMBL/GenBank/DDBJ whole genome shotgun (WGS) entry which is preliminary data.</text>
</comment>
<evidence type="ECO:0000256" key="1">
    <source>
        <dbReference type="SAM" id="MobiDB-lite"/>
    </source>
</evidence>
<evidence type="ECO:0000313" key="2">
    <source>
        <dbReference type="EMBL" id="OAA70925.1"/>
    </source>
</evidence>
<feature type="region of interest" description="Disordered" evidence="1">
    <location>
        <begin position="25"/>
        <end position="81"/>
    </location>
</feature>
<gene>
    <name evidence="2" type="ORF">LEL_09516</name>
</gene>
<feature type="compositionally biased region" description="Basic and acidic residues" evidence="1">
    <location>
        <begin position="25"/>
        <end position="37"/>
    </location>
</feature>
<dbReference type="Proteomes" id="UP000076881">
    <property type="component" value="Unassembled WGS sequence"/>
</dbReference>
<name>A0A168C4M2_CORDF</name>
<accession>A0A168C4M2</accession>
<evidence type="ECO:0000313" key="3">
    <source>
        <dbReference type="Proteomes" id="UP000076881"/>
    </source>
</evidence>
<protein>
    <submittedName>
        <fullName evidence="2">Uncharacterized protein</fullName>
    </submittedName>
</protein>